<sequence length="126" mass="12294">MVLPLLVGAGLAGAGAATAAPDEPGCAYTLSTPVVTQVSGTPMVTTTVTTAACNRSNSMLQVACLEIQGAGAAPLCVSKEGPTTAQVFFAPYRPGASYVASGRGCAVAGSPPVSVCHTVGPVTVTL</sequence>
<feature type="signal peptide" evidence="1">
    <location>
        <begin position="1"/>
        <end position="19"/>
    </location>
</feature>
<dbReference type="Proteomes" id="UP000069443">
    <property type="component" value="Unassembled WGS sequence"/>
</dbReference>
<comment type="caution">
    <text evidence="2">The sequence shown here is derived from an EMBL/GenBank/DDBJ whole genome shotgun (WGS) entry which is preliminary data.</text>
</comment>
<evidence type="ECO:0008006" key="4">
    <source>
        <dbReference type="Google" id="ProtNLM"/>
    </source>
</evidence>
<proteinExistence type="predicted"/>
<dbReference type="EMBL" id="BCSY01000045">
    <property type="protein sequence ID" value="GAS95917.1"/>
    <property type="molecule type" value="Genomic_DNA"/>
</dbReference>
<keyword evidence="3" id="KW-1185">Reference proteome</keyword>
<feature type="chain" id="PRO_5007090049" description="Secreted protein" evidence="1">
    <location>
        <begin position="20"/>
        <end position="126"/>
    </location>
</feature>
<evidence type="ECO:0000313" key="2">
    <source>
        <dbReference type="EMBL" id="GAS95917.1"/>
    </source>
</evidence>
<reference evidence="3" key="1">
    <citation type="journal article" date="2016" name="Genome Announc.">
        <title>Draft Genome Sequences of Five Rapidly Growing Mycobacterium Species, M. thermoresistibile, M. fortuitum subsp. acetamidolyticum, M. canariasense, M. brisbanense, and M. novocastrense.</title>
        <authorList>
            <person name="Katahira K."/>
            <person name="Ogura Y."/>
            <person name="Gotoh Y."/>
            <person name="Hayashi T."/>
        </authorList>
    </citation>
    <scope>NUCLEOTIDE SEQUENCE [LARGE SCALE GENOMIC DNA]</scope>
    <source>
        <strain evidence="3">JCM15298</strain>
    </source>
</reference>
<dbReference type="STRING" id="228230.RMCC_2883"/>
<evidence type="ECO:0000313" key="3">
    <source>
        <dbReference type="Proteomes" id="UP000069443"/>
    </source>
</evidence>
<accession>A0A100WCF7</accession>
<name>A0A100WCF7_MYCCR</name>
<gene>
    <name evidence="2" type="ORF">RMCC_2883</name>
</gene>
<keyword evidence="1" id="KW-0732">Signal</keyword>
<organism evidence="2 3">
    <name type="scientific">Mycolicibacterium canariasense</name>
    <name type="common">Mycobacterium canariasense</name>
    <dbReference type="NCBI Taxonomy" id="228230"/>
    <lineage>
        <taxon>Bacteria</taxon>
        <taxon>Bacillati</taxon>
        <taxon>Actinomycetota</taxon>
        <taxon>Actinomycetes</taxon>
        <taxon>Mycobacteriales</taxon>
        <taxon>Mycobacteriaceae</taxon>
        <taxon>Mycolicibacterium</taxon>
    </lineage>
</organism>
<dbReference type="AlphaFoldDB" id="A0A100WCF7"/>
<evidence type="ECO:0000256" key="1">
    <source>
        <dbReference type="SAM" id="SignalP"/>
    </source>
</evidence>
<protein>
    <recommendedName>
        <fullName evidence="4">Secreted protein</fullName>
    </recommendedName>
</protein>
<reference evidence="3" key="2">
    <citation type="submission" date="2016-02" db="EMBL/GenBank/DDBJ databases">
        <title>Draft genome sequence of five rapidly growing Mycobacterium species.</title>
        <authorList>
            <person name="Katahira K."/>
            <person name="Gotou Y."/>
            <person name="Iida K."/>
            <person name="Ogura Y."/>
            <person name="Hayashi T."/>
        </authorList>
    </citation>
    <scope>NUCLEOTIDE SEQUENCE [LARGE SCALE GENOMIC DNA]</scope>
    <source>
        <strain evidence="3">JCM15298</strain>
    </source>
</reference>